<keyword evidence="5" id="KW-1185">Reference proteome</keyword>
<feature type="signal peptide" evidence="2">
    <location>
        <begin position="1"/>
        <end position="20"/>
    </location>
</feature>
<dbReference type="OrthoDB" id="2581067at2759"/>
<organism evidence="4 5">
    <name type="scientific">Sphaerobolus stellatus (strain SS14)</name>
    <dbReference type="NCBI Taxonomy" id="990650"/>
    <lineage>
        <taxon>Eukaryota</taxon>
        <taxon>Fungi</taxon>
        <taxon>Dikarya</taxon>
        <taxon>Basidiomycota</taxon>
        <taxon>Agaricomycotina</taxon>
        <taxon>Agaricomycetes</taxon>
        <taxon>Phallomycetidae</taxon>
        <taxon>Geastrales</taxon>
        <taxon>Sphaerobolaceae</taxon>
        <taxon>Sphaerobolus</taxon>
    </lineage>
</organism>
<accession>A0A0C9UFW6</accession>
<keyword evidence="1 2" id="KW-0732">Signal</keyword>
<protein>
    <recommendedName>
        <fullName evidence="3">Yeast cell wall synthesis Kre9/Knh1-like N-terminal domain-containing protein</fullName>
    </recommendedName>
</protein>
<dbReference type="AlphaFoldDB" id="A0A0C9UFW6"/>
<dbReference type="Proteomes" id="UP000054279">
    <property type="component" value="Unassembled WGS sequence"/>
</dbReference>
<gene>
    <name evidence="4" type="ORF">M422DRAFT_31539</name>
</gene>
<dbReference type="Pfam" id="PF10342">
    <property type="entry name" value="Kre9_KNH"/>
    <property type="match status" value="1"/>
</dbReference>
<evidence type="ECO:0000256" key="2">
    <source>
        <dbReference type="SAM" id="SignalP"/>
    </source>
</evidence>
<sequence length="189" mass="20277">MLNVSFLFVLFLSFARVALSVYFVVNTPSKGDKWVNDQVNYVTWTIGRNDQNPVSVFDLELVRLSAEGINYIAKNVPVGAPGLPLELHDVPAGDDYFLVFINSTHGLEYAMSNQFTILSDGSDNGTSIKTPSTKKGQSLLATVTVNGPPNPTNPFIHTFAPTSGSPRTIKISSISAIMVGSVVAAITAL</sequence>
<evidence type="ECO:0000259" key="3">
    <source>
        <dbReference type="Pfam" id="PF10342"/>
    </source>
</evidence>
<evidence type="ECO:0000256" key="1">
    <source>
        <dbReference type="ARBA" id="ARBA00022729"/>
    </source>
</evidence>
<dbReference type="InterPro" id="IPR018466">
    <property type="entry name" value="Kre9/Knh1-like_N"/>
</dbReference>
<reference evidence="4 5" key="1">
    <citation type="submission" date="2014-06" db="EMBL/GenBank/DDBJ databases">
        <title>Evolutionary Origins and Diversification of the Mycorrhizal Mutualists.</title>
        <authorList>
            <consortium name="DOE Joint Genome Institute"/>
            <consortium name="Mycorrhizal Genomics Consortium"/>
            <person name="Kohler A."/>
            <person name="Kuo A."/>
            <person name="Nagy L.G."/>
            <person name="Floudas D."/>
            <person name="Copeland A."/>
            <person name="Barry K.W."/>
            <person name="Cichocki N."/>
            <person name="Veneault-Fourrey C."/>
            <person name="LaButti K."/>
            <person name="Lindquist E.A."/>
            <person name="Lipzen A."/>
            <person name="Lundell T."/>
            <person name="Morin E."/>
            <person name="Murat C."/>
            <person name="Riley R."/>
            <person name="Ohm R."/>
            <person name="Sun H."/>
            <person name="Tunlid A."/>
            <person name="Henrissat B."/>
            <person name="Grigoriev I.V."/>
            <person name="Hibbett D.S."/>
            <person name="Martin F."/>
        </authorList>
    </citation>
    <scope>NUCLEOTIDE SEQUENCE [LARGE SCALE GENOMIC DNA]</scope>
    <source>
        <strain evidence="4 5">SS14</strain>
    </source>
</reference>
<dbReference type="EMBL" id="KN837133">
    <property type="protein sequence ID" value="KIJ41888.1"/>
    <property type="molecule type" value="Genomic_DNA"/>
</dbReference>
<proteinExistence type="predicted"/>
<evidence type="ECO:0000313" key="4">
    <source>
        <dbReference type="EMBL" id="KIJ41888.1"/>
    </source>
</evidence>
<evidence type="ECO:0000313" key="5">
    <source>
        <dbReference type="Proteomes" id="UP000054279"/>
    </source>
</evidence>
<feature type="chain" id="PRO_5002204780" description="Yeast cell wall synthesis Kre9/Knh1-like N-terminal domain-containing protein" evidence="2">
    <location>
        <begin position="21"/>
        <end position="189"/>
    </location>
</feature>
<dbReference type="HOGENOM" id="CLU_115517_0_0_1"/>
<feature type="domain" description="Yeast cell wall synthesis Kre9/Knh1-like N-terminal" evidence="3">
    <location>
        <begin position="27"/>
        <end position="117"/>
    </location>
</feature>
<name>A0A0C9UFW6_SPHS4</name>